<dbReference type="EMBL" id="CADEAL010003001">
    <property type="protein sequence ID" value="CAB1443089.1"/>
    <property type="molecule type" value="Genomic_DNA"/>
</dbReference>
<feature type="compositionally biased region" description="Polar residues" evidence="1">
    <location>
        <begin position="1"/>
        <end position="16"/>
    </location>
</feature>
<evidence type="ECO:0000313" key="2">
    <source>
        <dbReference type="EMBL" id="CAB1443089.1"/>
    </source>
</evidence>
<reference evidence="2" key="1">
    <citation type="submission" date="2020-03" db="EMBL/GenBank/DDBJ databases">
        <authorList>
            <person name="Weist P."/>
        </authorList>
    </citation>
    <scope>NUCLEOTIDE SEQUENCE</scope>
</reference>
<gene>
    <name evidence="2" type="ORF">PLEPLA_LOCUS30805</name>
</gene>
<proteinExistence type="predicted"/>
<accession>A0A9N7V5L9</accession>
<comment type="caution">
    <text evidence="2">The sequence shown here is derived from an EMBL/GenBank/DDBJ whole genome shotgun (WGS) entry which is preliminary data.</text>
</comment>
<name>A0A9N7V5L9_PLEPL</name>
<organism evidence="2 3">
    <name type="scientific">Pleuronectes platessa</name>
    <name type="common">European plaice</name>
    <dbReference type="NCBI Taxonomy" id="8262"/>
    <lineage>
        <taxon>Eukaryota</taxon>
        <taxon>Metazoa</taxon>
        <taxon>Chordata</taxon>
        <taxon>Craniata</taxon>
        <taxon>Vertebrata</taxon>
        <taxon>Euteleostomi</taxon>
        <taxon>Actinopterygii</taxon>
        <taxon>Neopterygii</taxon>
        <taxon>Teleostei</taxon>
        <taxon>Neoteleostei</taxon>
        <taxon>Acanthomorphata</taxon>
        <taxon>Carangaria</taxon>
        <taxon>Pleuronectiformes</taxon>
        <taxon>Pleuronectoidei</taxon>
        <taxon>Pleuronectidae</taxon>
        <taxon>Pleuronectes</taxon>
    </lineage>
</organism>
<feature type="compositionally biased region" description="Basic and acidic residues" evidence="1">
    <location>
        <begin position="20"/>
        <end position="38"/>
    </location>
</feature>
<protein>
    <submittedName>
        <fullName evidence="2">Uncharacterized protein</fullName>
    </submittedName>
</protein>
<dbReference type="AlphaFoldDB" id="A0A9N7V5L9"/>
<evidence type="ECO:0000313" key="3">
    <source>
        <dbReference type="Proteomes" id="UP001153269"/>
    </source>
</evidence>
<evidence type="ECO:0000256" key="1">
    <source>
        <dbReference type="SAM" id="MobiDB-lite"/>
    </source>
</evidence>
<keyword evidence="3" id="KW-1185">Reference proteome</keyword>
<feature type="region of interest" description="Disordered" evidence="1">
    <location>
        <begin position="1"/>
        <end position="43"/>
    </location>
</feature>
<dbReference type="Proteomes" id="UP001153269">
    <property type="component" value="Unassembled WGS sequence"/>
</dbReference>
<sequence>MSLSSLKPGDLQTSSAAFKPVEKTEHPPRRGTGGDKHNLPGNRCSHQPATVTYSCSEIASFLILAYTEETEIGRVRCEVVADKNGRSAELVRVSICEVESQTPTPA</sequence>